<dbReference type="EMBL" id="BK014925">
    <property type="protein sequence ID" value="DAD82953.1"/>
    <property type="molecule type" value="Genomic_DNA"/>
</dbReference>
<protein>
    <submittedName>
        <fullName evidence="2">Uncharacterized protein</fullName>
    </submittedName>
</protein>
<keyword evidence="1" id="KW-1133">Transmembrane helix</keyword>
<keyword evidence="1" id="KW-0812">Transmembrane</keyword>
<keyword evidence="1" id="KW-0472">Membrane</keyword>
<reference evidence="2" key="1">
    <citation type="journal article" date="2021" name="Proc. Natl. Acad. Sci. U.S.A.">
        <title>A Catalog of Tens of Thousands of Viruses from Human Metagenomes Reveals Hidden Associations with Chronic Diseases.</title>
        <authorList>
            <person name="Tisza M.J."/>
            <person name="Buck C.B."/>
        </authorList>
    </citation>
    <scope>NUCLEOTIDE SEQUENCE</scope>
    <source>
        <strain evidence="2">CtXZx16</strain>
    </source>
</reference>
<organism evidence="2">
    <name type="scientific">Siphoviridae sp. ctXZx16</name>
    <dbReference type="NCBI Taxonomy" id="2826371"/>
    <lineage>
        <taxon>Viruses</taxon>
        <taxon>Duplodnaviria</taxon>
        <taxon>Heunggongvirae</taxon>
        <taxon>Uroviricota</taxon>
        <taxon>Caudoviricetes</taxon>
    </lineage>
</organism>
<sequence>MQKHCATQVQYLYCLFKFMQYSTQLLLLLAVLYRTAPFLLLV</sequence>
<name>A0A8S5MKU5_9CAUD</name>
<feature type="transmembrane region" description="Helical" evidence="1">
    <location>
        <begin position="12"/>
        <end position="33"/>
    </location>
</feature>
<evidence type="ECO:0000313" key="2">
    <source>
        <dbReference type="EMBL" id="DAD82953.1"/>
    </source>
</evidence>
<proteinExistence type="predicted"/>
<evidence type="ECO:0000256" key="1">
    <source>
        <dbReference type="SAM" id="Phobius"/>
    </source>
</evidence>
<accession>A0A8S5MKU5</accession>